<dbReference type="AlphaFoldDB" id="Q3B4Q7"/>
<dbReference type="HOGENOM" id="CLU_2303249_0_0_10"/>
<accession>Q3B4Q7</accession>
<organism evidence="1 2">
    <name type="scientific">Chlorobium luteolum (strain DSM 273 / BCRC 81028 / 2530)</name>
    <name type="common">Pelodictyon luteolum</name>
    <dbReference type="NCBI Taxonomy" id="319225"/>
    <lineage>
        <taxon>Bacteria</taxon>
        <taxon>Pseudomonadati</taxon>
        <taxon>Chlorobiota</taxon>
        <taxon>Chlorobiia</taxon>
        <taxon>Chlorobiales</taxon>
        <taxon>Chlorobiaceae</taxon>
        <taxon>Chlorobium/Pelodictyon group</taxon>
        <taxon>Pelodictyon</taxon>
    </lineage>
</organism>
<evidence type="ECO:0000313" key="1">
    <source>
        <dbReference type="EMBL" id="ABB23674.1"/>
    </source>
</evidence>
<keyword evidence="2" id="KW-1185">Reference proteome</keyword>
<dbReference type="KEGG" id="plt:Plut_0802"/>
<dbReference type="EMBL" id="CP000096">
    <property type="protein sequence ID" value="ABB23674.1"/>
    <property type="molecule type" value="Genomic_DNA"/>
</dbReference>
<evidence type="ECO:0000313" key="2">
    <source>
        <dbReference type="Proteomes" id="UP000002709"/>
    </source>
</evidence>
<dbReference type="Proteomes" id="UP000002709">
    <property type="component" value="Chromosome"/>
</dbReference>
<sequence>MTPSDMRKSLNIQASVPLFHPGGPAVLDGVTSIDTVSVEDPGGVSAAAIALWKPLVPEAHRASPAGPVSSNQPSRPTAAYIPAHKTRHRRKHLHAVPLAP</sequence>
<gene>
    <name evidence="1" type="ordered locus">Plut_0802</name>
</gene>
<protein>
    <submittedName>
        <fullName evidence="1">Uncharacterized protein</fullName>
    </submittedName>
</protein>
<proteinExistence type="predicted"/>
<reference evidence="2" key="1">
    <citation type="submission" date="2005-08" db="EMBL/GenBank/DDBJ databases">
        <title>Complete sequence of Pelodictyon luteolum DSM 273.</title>
        <authorList>
            <consortium name="US DOE Joint Genome Institute"/>
            <person name="Copeland A."/>
            <person name="Lucas S."/>
            <person name="Lapidus A."/>
            <person name="Barry K."/>
            <person name="Detter J.C."/>
            <person name="Glavina T."/>
            <person name="Hammon N."/>
            <person name="Israni S."/>
            <person name="Pitluck S."/>
            <person name="Bryant D."/>
            <person name="Schmutz J."/>
            <person name="Larimer F."/>
            <person name="Land M."/>
            <person name="Kyrpides N."/>
            <person name="Ivanova N."/>
            <person name="Richardson P."/>
        </authorList>
    </citation>
    <scope>NUCLEOTIDE SEQUENCE [LARGE SCALE GENOMIC DNA]</scope>
    <source>
        <strain evidence="2">DSM 273 / BCRC 81028 / 2530</strain>
    </source>
</reference>
<name>Q3B4Q7_CHLL3</name>